<organism evidence="2 3">
    <name type="scientific">Candidatus Nitrospira nitrosa</name>
    <dbReference type="NCBI Taxonomy" id="1742972"/>
    <lineage>
        <taxon>Bacteria</taxon>
        <taxon>Pseudomonadati</taxon>
        <taxon>Nitrospirota</taxon>
        <taxon>Nitrospiria</taxon>
        <taxon>Nitrospirales</taxon>
        <taxon>Nitrospiraceae</taxon>
        <taxon>Nitrospira</taxon>
    </lineage>
</organism>
<evidence type="ECO:0000256" key="1">
    <source>
        <dbReference type="SAM" id="MobiDB-lite"/>
    </source>
</evidence>
<keyword evidence="3" id="KW-1185">Reference proteome</keyword>
<reference evidence="2 3" key="1">
    <citation type="submission" date="2015-10" db="EMBL/GenBank/DDBJ databases">
        <authorList>
            <person name="Gilbert D.G."/>
        </authorList>
    </citation>
    <scope>NUCLEOTIDE SEQUENCE [LARGE SCALE GENOMIC DNA]</scope>
    <source>
        <strain evidence="2">COMA1</strain>
    </source>
</reference>
<feature type="region of interest" description="Disordered" evidence="1">
    <location>
        <begin position="34"/>
        <end position="53"/>
    </location>
</feature>
<evidence type="ECO:0000313" key="3">
    <source>
        <dbReference type="Proteomes" id="UP000199032"/>
    </source>
</evidence>
<dbReference type="EMBL" id="CZQA01000001">
    <property type="protein sequence ID" value="CUS31354.1"/>
    <property type="molecule type" value="Genomic_DNA"/>
</dbReference>
<dbReference type="Proteomes" id="UP000199032">
    <property type="component" value="Unassembled WGS sequence"/>
</dbReference>
<gene>
    <name evidence="2" type="ORF">COMA1_10069</name>
</gene>
<accession>A0A0S4L3R1</accession>
<evidence type="ECO:0000313" key="2">
    <source>
        <dbReference type="EMBL" id="CUS31354.1"/>
    </source>
</evidence>
<sequence>MLLRVRDGFAVNRKAIYRVLKQKGWLVHQRISTPRPRVQGWTSRASRSHIGGR</sequence>
<protein>
    <submittedName>
        <fullName evidence="2">Uncharacterized protein</fullName>
    </submittedName>
</protein>
<name>A0A0S4L3R1_9BACT</name>
<proteinExistence type="predicted"/>
<dbReference type="AlphaFoldDB" id="A0A0S4L3R1"/>